<organism evidence="2 3">
    <name type="scientific">Pseudonocardia kunmingensis</name>
    <dbReference type="NCBI Taxonomy" id="630975"/>
    <lineage>
        <taxon>Bacteria</taxon>
        <taxon>Bacillati</taxon>
        <taxon>Actinomycetota</taxon>
        <taxon>Actinomycetes</taxon>
        <taxon>Pseudonocardiales</taxon>
        <taxon>Pseudonocardiaceae</taxon>
        <taxon>Pseudonocardia</taxon>
    </lineage>
</organism>
<dbReference type="Pfam" id="PF20254">
    <property type="entry name" value="DMFA2_C"/>
    <property type="match status" value="1"/>
</dbReference>
<protein>
    <submittedName>
        <fullName evidence="2">N,N-dimethylformamidase</fullName>
    </submittedName>
</protein>
<keyword evidence="3" id="KW-1185">Reference proteome</keyword>
<accession>A0A543DNB2</accession>
<proteinExistence type="predicted"/>
<dbReference type="InterPro" id="IPR046540">
    <property type="entry name" value="DMFA2_C"/>
</dbReference>
<name>A0A543DNB2_9PSEU</name>
<dbReference type="AlphaFoldDB" id="A0A543DNB2"/>
<evidence type="ECO:0000313" key="3">
    <source>
        <dbReference type="Proteomes" id="UP000315677"/>
    </source>
</evidence>
<dbReference type="EMBL" id="VFPA01000002">
    <property type="protein sequence ID" value="TQM10836.1"/>
    <property type="molecule type" value="Genomic_DNA"/>
</dbReference>
<evidence type="ECO:0000313" key="2">
    <source>
        <dbReference type="EMBL" id="TQM10836.1"/>
    </source>
</evidence>
<dbReference type="Proteomes" id="UP000315677">
    <property type="component" value="Unassembled WGS sequence"/>
</dbReference>
<sequence length="751" mass="79664">MDELGEPVRLLGYADRLSVPAGGRIEFKVSSELPEFTPSLVRLRRGGSPVHECDLLEDDVAAELPASVPGRVQVARAGSYVEAAVREDVTVHGAGLAAWIFPTLLDGEQTVLALTAPDGSAGYRLAVTSDAVVLRDASGTELSRLAVAPVLRQWSFLAATLSPTGEARMELHRPGRTTPMVQESHIHEPAGQESGFPEPREAGAWRGGLLRIGAGGRGAPTGFFNGKLARPIVSAAGWSAEATARLAAGEAAVDVLGATGVSALALGREPAAATVADDGALTTGGTVVNRPASAVPGPFWRCTETDFRRVPGEYDALHLHEDDLDDAGWDTDVALTVPADLPSGAYALKVRTGEHVDRIPFVVTPPAGARPAPVLVVLPTWTYLAYANWRTYAEFEEERVGLYGERRGVDPRDRWLARHPELGKSLYDVHTDGSGVMYSSRARPIVNIRPDYYTPTTRGLRHFAQDLSLLHWLDARGEDYAVITDDEIEDRGADALSGHRVVITGSHPEYSSARMLDAYESFTAHGGRLMYLGGNGFYHVTNRHAGPSGAIEIRRARGSTTAWASAAGEEHLSGTGEPGGLWRWRGRAPQRAFGVGMTAQGFDKASGYRRTAQSRAVDWVFDGVDAAVGEVFGDEGPGLGGAAGDEIDRADVALGTPADAVVLATSVGHSSSIVLVADDRTISYAAPVAPDPRVRADIVVFGRPGGGAVFAVGSIAWSTAMTHKGGDNDVSRITANVLDRFREHPEPVEGA</sequence>
<gene>
    <name evidence="2" type="ORF">FB558_3358</name>
</gene>
<feature type="domain" description="N,N-dimethylformamidase beta subunit-like C-terminal" evidence="1">
    <location>
        <begin position="313"/>
        <end position="723"/>
    </location>
</feature>
<evidence type="ECO:0000259" key="1">
    <source>
        <dbReference type="Pfam" id="PF20254"/>
    </source>
</evidence>
<reference evidence="2 3" key="1">
    <citation type="submission" date="2019-06" db="EMBL/GenBank/DDBJ databases">
        <title>Sequencing the genomes of 1000 actinobacteria strains.</title>
        <authorList>
            <person name="Klenk H.-P."/>
        </authorList>
    </citation>
    <scope>NUCLEOTIDE SEQUENCE [LARGE SCALE GENOMIC DNA]</scope>
    <source>
        <strain evidence="2 3">DSM 45301</strain>
    </source>
</reference>
<comment type="caution">
    <text evidence="2">The sequence shown here is derived from an EMBL/GenBank/DDBJ whole genome shotgun (WGS) entry which is preliminary data.</text>
</comment>